<dbReference type="AlphaFoldDB" id="A0A7E4UN63"/>
<reference evidence="15" key="1">
    <citation type="journal article" date="2013" name="Genetics">
        <title>The draft genome and transcriptome of Panagrellus redivivus are shaped by the harsh demands of a free-living lifestyle.</title>
        <authorList>
            <person name="Srinivasan J."/>
            <person name="Dillman A.R."/>
            <person name="Macchietto M.G."/>
            <person name="Heikkinen L."/>
            <person name="Lakso M."/>
            <person name="Fracchia K.M."/>
            <person name="Antoshechkin I."/>
            <person name="Mortazavi A."/>
            <person name="Wong G."/>
            <person name="Sternberg P.W."/>
        </authorList>
    </citation>
    <scope>NUCLEOTIDE SEQUENCE [LARGE SCALE GENOMIC DNA]</scope>
    <source>
        <strain evidence="15">MT8872</strain>
    </source>
</reference>
<comment type="catalytic activity">
    <reaction evidence="10 14">
        <text>3-O-(beta-D-galactosyl-(1-&gt;3)-beta-D-galactosyl-(1-&gt;4)-beta-D-xylosyl)-L-seryl-[protein] + UDP-alpha-D-glucuronate = 3-O-(beta-D-GlcA-(1-&gt;3)-beta-D-Gal-(1-&gt;3)-beta-D-Gal-(1-&gt;4)-beta-D-Xyl)-L-seryl-[protein] + UDP + H(+)</text>
        <dbReference type="Rhea" id="RHEA:24168"/>
        <dbReference type="Rhea" id="RHEA-COMP:12571"/>
        <dbReference type="Rhea" id="RHEA-COMP:12573"/>
        <dbReference type="ChEBI" id="CHEBI:15378"/>
        <dbReference type="ChEBI" id="CHEBI:58052"/>
        <dbReference type="ChEBI" id="CHEBI:58223"/>
        <dbReference type="ChEBI" id="CHEBI:132090"/>
        <dbReference type="ChEBI" id="CHEBI:132093"/>
        <dbReference type="EC" id="2.4.1.135"/>
    </reaction>
</comment>
<evidence type="ECO:0000256" key="10">
    <source>
        <dbReference type="ARBA" id="ARBA00047979"/>
    </source>
</evidence>
<keyword evidence="5" id="KW-0812">Transmembrane</keyword>
<dbReference type="CDD" id="cd00218">
    <property type="entry name" value="GlcAT-I"/>
    <property type="match status" value="1"/>
</dbReference>
<comment type="subcellular location">
    <subcellularLocation>
        <location evidence="14">Golgi apparatus membrane</location>
        <topology evidence="14">Single-pass type II membrane protein</topology>
    </subcellularLocation>
    <subcellularLocation>
        <location evidence="1">Membrane</location>
        <topology evidence="1">Single-pass type II membrane protein</topology>
    </subcellularLocation>
</comment>
<sequence length="319" mass="35878">MISDNVPLLKHCHGIEADQGIHPATSHIFQVCIDRIMKVSNFRTPMLKGIVIGVVITLAFLHLSNVNSNDAVQSKDTMIVVVTPTYRRSVRLPDLTRLKNTLLNIANLHWIIVEDGPSAVPAVSRMLQMSGLNYTYLQYKTKFGYPRRGWYQRDMAIEYLENNKHTITGGQHAVLYFADDDNSYDTRLFDEYIRNVKKIGIWGVGLVGTMPVEAPAVENGVVVGWHTDWRPNRSFAVDMAGFAVSLDLVLTTKARFGTSCEKAGGSPEPCFLERLGISTDHLEPFGAEGVKKELLVWHTHTSPLKYDKRKVDLYGYIVE</sequence>
<keyword evidence="4 14" id="KW-0808">Transferase</keyword>
<keyword evidence="9" id="KW-0325">Glycoprotein</keyword>
<name>A0A7E4UN63_PANRE</name>
<dbReference type="SUPFAM" id="SSF53448">
    <property type="entry name" value="Nucleotide-diphospho-sugar transferases"/>
    <property type="match status" value="1"/>
</dbReference>
<dbReference type="Gene3D" id="3.90.550.10">
    <property type="entry name" value="Spore Coat Polysaccharide Biosynthesis Protein SpsA, Chain A"/>
    <property type="match status" value="1"/>
</dbReference>
<comment type="cofactor">
    <cofactor evidence="12 14">
        <name>Mn(2+)</name>
        <dbReference type="ChEBI" id="CHEBI:29035"/>
    </cofactor>
</comment>
<dbReference type="GO" id="GO:0015018">
    <property type="term" value="F:galactosylgalactosylxylosylprotein 3-beta-glucuronosyltransferase activity"/>
    <property type="evidence" value="ECO:0007669"/>
    <property type="project" value="UniProtKB-UniRule"/>
</dbReference>
<keyword evidence="7" id="KW-1133">Transmembrane helix</keyword>
<feature type="binding site" evidence="12">
    <location>
        <position position="181"/>
    </location>
    <ligand>
        <name>Mn(2+)</name>
        <dbReference type="ChEBI" id="CHEBI:29035"/>
    </ligand>
</feature>
<evidence type="ECO:0000256" key="5">
    <source>
        <dbReference type="ARBA" id="ARBA00022692"/>
    </source>
</evidence>
<dbReference type="GO" id="GO:0000139">
    <property type="term" value="C:Golgi membrane"/>
    <property type="evidence" value="ECO:0007669"/>
    <property type="project" value="UniProtKB-SubCell"/>
</dbReference>
<evidence type="ECO:0000256" key="1">
    <source>
        <dbReference type="ARBA" id="ARBA00004606"/>
    </source>
</evidence>
<reference evidence="16" key="2">
    <citation type="submission" date="2020-10" db="UniProtKB">
        <authorList>
            <consortium name="WormBaseParasite"/>
        </authorList>
    </citation>
    <scope>IDENTIFICATION</scope>
</reference>
<feature type="active site" description="Proton donor/acceptor" evidence="11">
    <location>
        <position position="268"/>
    </location>
</feature>
<evidence type="ECO:0000256" key="6">
    <source>
        <dbReference type="ARBA" id="ARBA00022968"/>
    </source>
</evidence>
<dbReference type="GO" id="GO:0046872">
    <property type="term" value="F:metal ion binding"/>
    <property type="evidence" value="ECO:0007669"/>
    <property type="project" value="UniProtKB-KW"/>
</dbReference>
<evidence type="ECO:0000256" key="2">
    <source>
        <dbReference type="ARBA" id="ARBA00007706"/>
    </source>
</evidence>
<evidence type="ECO:0000256" key="8">
    <source>
        <dbReference type="ARBA" id="ARBA00023136"/>
    </source>
</evidence>
<comment type="similarity">
    <text evidence="2 14">Belongs to the glycosyltransferase 43 family.</text>
</comment>
<evidence type="ECO:0000313" key="16">
    <source>
        <dbReference type="WBParaSite" id="Pan_g10740.t1"/>
    </source>
</evidence>
<comment type="pathway">
    <text evidence="14">Protein modification; protein glycosylation.</text>
</comment>
<dbReference type="InterPro" id="IPR005027">
    <property type="entry name" value="Glyco_trans_43"/>
</dbReference>
<keyword evidence="12 14" id="KW-0479">Metal-binding</keyword>
<dbReference type="GO" id="GO:0005975">
    <property type="term" value="P:carbohydrate metabolic process"/>
    <property type="evidence" value="ECO:0007669"/>
    <property type="project" value="TreeGrafter"/>
</dbReference>
<evidence type="ECO:0000256" key="7">
    <source>
        <dbReference type="ARBA" id="ARBA00022989"/>
    </source>
</evidence>
<dbReference type="PANTHER" id="PTHR10896:SF30">
    <property type="entry name" value="GALACTOSYLGALACTOSYLXYLOSYLPROTEIN 3-BETA-GLUCURONOSYLTRANSFERASE"/>
    <property type="match status" value="1"/>
</dbReference>
<dbReference type="PANTHER" id="PTHR10896">
    <property type="entry name" value="GALACTOSYLGALACTOSYLXYLOSYLPROTEIN 3-BETA-GLUCURONOSYLTRANSFERASE BETA-1,3-GLUCURONYLTRANSFERASE"/>
    <property type="match status" value="1"/>
</dbReference>
<evidence type="ECO:0000256" key="3">
    <source>
        <dbReference type="ARBA" id="ARBA00012641"/>
    </source>
</evidence>
<organism evidence="15 16">
    <name type="scientific">Panagrellus redivivus</name>
    <name type="common">Microworm</name>
    <dbReference type="NCBI Taxonomy" id="6233"/>
    <lineage>
        <taxon>Eukaryota</taxon>
        <taxon>Metazoa</taxon>
        <taxon>Ecdysozoa</taxon>
        <taxon>Nematoda</taxon>
        <taxon>Chromadorea</taxon>
        <taxon>Rhabditida</taxon>
        <taxon>Tylenchina</taxon>
        <taxon>Panagrolaimomorpha</taxon>
        <taxon>Panagrolaimoidea</taxon>
        <taxon>Panagrolaimidae</taxon>
        <taxon>Panagrellus</taxon>
    </lineage>
</organism>
<proteinExistence type="inferred from homology"/>
<dbReference type="FunFam" id="3.90.550.10:FF:000147">
    <property type="entry name" value="Galactosylgalactosylxylosylprotein 3-beta-glucuronosyltransferase"/>
    <property type="match status" value="1"/>
</dbReference>
<evidence type="ECO:0000256" key="12">
    <source>
        <dbReference type="PIRSR" id="PIRSR605027-3"/>
    </source>
</evidence>
<dbReference type="WBParaSite" id="Pan_g10740.t1">
    <property type="protein sequence ID" value="Pan_g10740.t1"/>
    <property type="gene ID" value="Pan_g10740"/>
</dbReference>
<keyword evidence="12 14" id="KW-0464">Manganese</keyword>
<dbReference type="EC" id="2.4.1.135" evidence="3 14"/>
<evidence type="ECO:0000256" key="13">
    <source>
        <dbReference type="PIRSR" id="PIRSR605027-4"/>
    </source>
</evidence>
<evidence type="ECO:0000256" key="11">
    <source>
        <dbReference type="PIRSR" id="PIRSR605027-1"/>
    </source>
</evidence>
<dbReference type="GO" id="GO:0050650">
    <property type="term" value="P:chondroitin sulfate proteoglycan biosynthetic process"/>
    <property type="evidence" value="ECO:0007669"/>
    <property type="project" value="TreeGrafter"/>
</dbReference>
<evidence type="ECO:0000313" key="15">
    <source>
        <dbReference type="Proteomes" id="UP000492821"/>
    </source>
</evidence>
<dbReference type="UniPathway" id="UPA00378"/>
<evidence type="ECO:0000256" key="9">
    <source>
        <dbReference type="ARBA" id="ARBA00023180"/>
    </source>
</evidence>
<dbReference type="Proteomes" id="UP000492821">
    <property type="component" value="Unassembled WGS sequence"/>
</dbReference>
<keyword evidence="8" id="KW-0472">Membrane</keyword>
<dbReference type="Pfam" id="PF03360">
    <property type="entry name" value="Glyco_transf_43"/>
    <property type="match status" value="1"/>
</dbReference>
<protein>
    <recommendedName>
        <fullName evidence="3 14">Galactosylgalactosylxylosylprotein 3-beta-glucuronosyltransferase</fullName>
        <ecNumber evidence="3 14">2.4.1.135</ecNumber>
    </recommendedName>
</protein>
<dbReference type="InterPro" id="IPR029044">
    <property type="entry name" value="Nucleotide-diphossugar_trans"/>
</dbReference>
<evidence type="ECO:0000256" key="14">
    <source>
        <dbReference type="RuleBase" id="RU363127"/>
    </source>
</evidence>
<feature type="site" description="Interaction with galactose moiety of substrate glycoprotein" evidence="13">
    <location>
        <position position="213"/>
    </location>
</feature>
<keyword evidence="6 14" id="KW-0735">Signal-anchor</keyword>
<accession>A0A7E4UN63</accession>
<keyword evidence="15" id="KW-1185">Reference proteome</keyword>
<keyword evidence="14" id="KW-0333">Golgi apparatus</keyword>
<evidence type="ECO:0000256" key="4">
    <source>
        <dbReference type="ARBA" id="ARBA00022679"/>
    </source>
</evidence>